<evidence type="ECO:0000256" key="2">
    <source>
        <dbReference type="ARBA" id="ARBA00022801"/>
    </source>
</evidence>
<dbReference type="OrthoDB" id="505233at2"/>
<reference evidence="4 5" key="1">
    <citation type="submission" date="2018-03" db="EMBL/GenBank/DDBJ databases">
        <title>Genomic Encyclopedia of Type Strains, Phase III (KMG-III): the genomes of soil and plant-associated and newly described type strains.</title>
        <authorList>
            <person name="Whitman W."/>
        </authorList>
    </citation>
    <scope>NUCLEOTIDE SEQUENCE [LARGE SCALE GENOMIC DNA]</scope>
    <source>
        <strain evidence="4 5">CGMCC 1.12152</strain>
    </source>
</reference>
<dbReference type="AlphaFoldDB" id="A0A2T0V422"/>
<dbReference type="PANTHER" id="PTHR43037:SF5">
    <property type="entry name" value="FERULOYL ESTERASE"/>
    <property type="match status" value="1"/>
</dbReference>
<dbReference type="SUPFAM" id="SSF53474">
    <property type="entry name" value="alpha/beta-Hydrolases"/>
    <property type="match status" value="1"/>
</dbReference>
<sequence length="347" mass="37392">MPKAAARYAAYVLLAGAPLAVSADEPLPALGALNGQTSVVGVSSGGYMATQLAVAWPERFAGVGVVAAGPWGCSQGSLSMTLNRCMKTRGGLPNLEALEERRVRYQADGLVGDQAPLGRLRAFIWHGGADDVVEPGLVELLAGQWRQWLAASDQLKFVRHQAAGHGWPVRLHAEETVGPHELGNCRQGGGSHVLACDEDVARDMLDWLYPERDVQTAEPGELVAFDQSAFAAKGLADTGYLYVPASCQEEACPVTIALHGCQMSTNAIDDTFVSHSGLNHWAARHRQLVLYPQVDSSLSNPQGCWDWWGYAESLWQQNPLHDTREGAQISALMAMLDRLEEPAVDAD</sequence>
<dbReference type="Gene3D" id="3.40.50.1820">
    <property type="entry name" value="alpha/beta hydrolase"/>
    <property type="match status" value="2"/>
</dbReference>
<evidence type="ECO:0000256" key="1">
    <source>
        <dbReference type="ARBA" id="ARBA00022729"/>
    </source>
</evidence>
<dbReference type="RefSeq" id="WP_106374744.1">
    <property type="nucleotide sequence ID" value="NZ_PVTK01000004.1"/>
</dbReference>
<name>A0A2T0V422_9GAMM</name>
<evidence type="ECO:0000256" key="3">
    <source>
        <dbReference type="SAM" id="SignalP"/>
    </source>
</evidence>
<dbReference type="Proteomes" id="UP000237647">
    <property type="component" value="Unassembled WGS sequence"/>
</dbReference>
<protein>
    <submittedName>
        <fullName evidence="4">Esterase/PHB depolymerase</fullName>
    </submittedName>
</protein>
<feature type="signal peptide" evidence="3">
    <location>
        <begin position="1"/>
        <end position="23"/>
    </location>
</feature>
<dbReference type="PANTHER" id="PTHR43037">
    <property type="entry name" value="UNNAMED PRODUCT-RELATED"/>
    <property type="match status" value="1"/>
</dbReference>
<feature type="chain" id="PRO_5015783576" evidence="3">
    <location>
        <begin position="24"/>
        <end position="347"/>
    </location>
</feature>
<comment type="caution">
    <text evidence="4">The sequence shown here is derived from an EMBL/GenBank/DDBJ whole genome shotgun (WGS) entry which is preliminary data.</text>
</comment>
<gene>
    <name evidence="4" type="ORF">B0H98_104215</name>
</gene>
<dbReference type="InterPro" id="IPR050955">
    <property type="entry name" value="Plant_Biomass_Hydrol_Est"/>
</dbReference>
<keyword evidence="2" id="KW-0378">Hydrolase</keyword>
<proteinExistence type="predicted"/>
<evidence type="ECO:0000313" key="5">
    <source>
        <dbReference type="Proteomes" id="UP000237647"/>
    </source>
</evidence>
<organism evidence="4 5">
    <name type="scientific">Vreelandella songnenensis</name>
    <dbReference type="NCBI Taxonomy" id="1176243"/>
    <lineage>
        <taxon>Bacteria</taxon>
        <taxon>Pseudomonadati</taxon>
        <taxon>Pseudomonadota</taxon>
        <taxon>Gammaproteobacteria</taxon>
        <taxon>Oceanospirillales</taxon>
        <taxon>Halomonadaceae</taxon>
        <taxon>Vreelandella</taxon>
    </lineage>
</organism>
<dbReference type="GO" id="GO:0016787">
    <property type="term" value="F:hydrolase activity"/>
    <property type="evidence" value="ECO:0007669"/>
    <property type="project" value="UniProtKB-KW"/>
</dbReference>
<dbReference type="EMBL" id="PVTK01000004">
    <property type="protein sequence ID" value="PRY64911.1"/>
    <property type="molecule type" value="Genomic_DNA"/>
</dbReference>
<keyword evidence="5" id="KW-1185">Reference proteome</keyword>
<dbReference type="InterPro" id="IPR029058">
    <property type="entry name" value="AB_hydrolase_fold"/>
</dbReference>
<evidence type="ECO:0000313" key="4">
    <source>
        <dbReference type="EMBL" id="PRY64911.1"/>
    </source>
</evidence>
<keyword evidence="1 3" id="KW-0732">Signal</keyword>
<accession>A0A2T0V422</accession>